<name>A0AAV5GP58_9BASI</name>
<keyword evidence="3" id="KW-1185">Reference proteome</keyword>
<dbReference type="Proteomes" id="UP001342314">
    <property type="component" value="Unassembled WGS sequence"/>
</dbReference>
<feature type="domain" description="F-box" evidence="1">
    <location>
        <begin position="12"/>
        <end position="43"/>
    </location>
</feature>
<reference evidence="2 3" key="1">
    <citation type="submission" date="2021-12" db="EMBL/GenBank/DDBJ databases">
        <title>High titer production of polyol ester of fatty acids by Rhodotorula paludigena BS15 towards product separation-free biomass refinery.</title>
        <authorList>
            <person name="Mano J."/>
            <person name="Ono H."/>
            <person name="Tanaka T."/>
            <person name="Naito K."/>
            <person name="Sushida H."/>
            <person name="Ike M."/>
            <person name="Tokuyasu K."/>
            <person name="Kitaoka M."/>
        </authorList>
    </citation>
    <scope>NUCLEOTIDE SEQUENCE [LARGE SCALE GENOMIC DNA]</scope>
    <source>
        <strain evidence="2 3">BS15</strain>
    </source>
</reference>
<gene>
    <name evidence="2" type="ORF">Rhopal_004324-T1</name>
</gene>
<organism evidence="2 3">
    <name type="scientific">Rhodotorula paludigena</name>
    <dbReference type="NCBI Taxonomy" id="86838"/>
    <lineage>
        <taxon>Eukaryota</taxon>
        <taxon>Fungi</taxon>
        <taxon>Dikarya</taxon>
        <taxon>Basidiomycota</taxon>
        <taxon>Pucciniomycotina</taxon>
        <taxon>Microbotryomycetes</taxon>
        <taxon>Sporidiobolales</taxon>
        <taxon>Sporidiobolaceae</taxon>
        <taxon>Rhodotorula</taxon>
    </lineage>
</organism>
<proteinExistence type="predicted"/>
<evidence type="ECO:0000313" key="2">
    <source>
        <dbReference type="EMBL" id="GJN91305.1"/>
    </source>
</evidence>
<dbReference type="PROSITE" id="PS50181">
    <property type="entry name" value="FBOX"/>
    <property type="match status" value="1"/>
</dbReference>
<accession>A0AAV5GP58</accession>
<dbReference type="EMBL" id="BQKY01000008">
    <property type="protein sequence ID" value="GJN91305.1"/>
    <property type="molecule type" value="Genomic_DNA"/>
</dbReference>
<dbReference type="AlphaFoldDB" id="A0AAV5GP58"/>
<evidence type="ECO:0000259" key="1">
    <source>
        <dbReference type="PROSITE" id="PS50181"/>
    </source>
</evidence>
<dbReference type="InterPro" id="IPR001810">
    <property type="entry name" value="F-box_dom"/>
</dbReference>
<protein>
    <recommendedName>
        <fullName evidence="1">F-box domain-containing protein</fullName>
    </recommendedName>
</protein>
<evidence type="ECO:0000313" key="3">
    <source>
        <dbReference type="Proteomes" id="UP001342314"/>
    </source>
</evidence>
<sequence length="318" mass="35383">MSALLSPSSSLRASLLSLPRELLRQIVAEVHAQDLVFGRLRQVQPNRSRYGAWPAKARRATSPFELADVEVQWSYWYGKGVSALSYVNKQLRQLSLPLLVETVTPHQLEKPFAIYALPYSPIARMIKHLDLVLAERTETWSAAAAMHLLPELEHLSISVELAQDMAHKRVSDESQSEHAAYARQAFARRSPHIRELSLFGTSWTTFGSVLSSFTTIETLKVLSIALLGSDPLTASRLREADVLGLCSLRLSDLRLASTLEDDDDPDVQVPTVNPTWIARLHMPSLRSFGYSGQASGQMTTRRSSLSSCRICADFRSPA</sequence>
<comment type="caution">
    <text evidence="2">The sequence shown here is derived from an EMBL/GenBank/DDBJ whole genome shotgun (WGS) entry which is preliminary data.</text>
</comment>